<keyword evidence="1" id="KW-0808">Transferase</keyword>
<sequence length="1367" mass="154359">MTYKRFSLFMVLTMLIVMLFSAGCAAAENLLVNADFTEIDEDGIPEHWYTDAYYPQIGYSVFSTGKNGQEGRNTVTVRNINENDARFAQTVAVEPDSLYLLSGYISADEVSGGHGANLSVEGVYAFSEQVYDTDGEWQYIEYYGETGPEQHYITVFARLGGYSGMCTGSAAFSGLSLEKVDSIPDDTIADMWYRETDDTDDYADDEEYGEEEEESNIPTVFWLILISLVYAFVCLVILHRRHHRPELISDYETVSSLKVAALLAAALVLRMIISWFVEGYLVDVGCFLSWGKTMYSHGPWGFYAGTSFCDYPPLYTYILGLNACITDLLQAGTELTRVIYRFVPSICDLAGCWLIYRLMIRQKLFRPDTCLCFLALSLFNPATILNSAAWGQMDSALCLMLLAVALFAVKGNWIAALPLYVLSVLLKPQALMLGPLGLVYILLTFIRNPEARKTILIGTAVSLGVLALGVIPFSLQQDWDWLINLYSRTLASYPHATVNTANLYYLLGGNWAPVADEAHVMAPVLLCILCAGYGIWWYYRAEGKPNHSTETFICFLFSAAFIVCAFMKASWAWIGGIAMAFPFAVVISPAVRSRNIQLLPWLGGLLYILLYVFGIKMHERYVFPALLLLALAWTLLRDRRILYILLLFTVTVFINEGIVLDNSIRLGSSAGHLNKDTVWLADIISAANILGALYALWLNLELFLRDGKEKPAREKAPDAKPEPLNDRFLHWKRKDTILLTLITAVYAVISLLTLGSTKAPQSYWTSSSPDEQIIFDLGESRSGTEILYFAQVSQKNFTFASSVDLENWSDEVYAQMDQGQCWKWKYVTISTEKPTRDKPYNREFTNSESGIVRFSGRYIRLSACQVNLVLNEVLFRDADGKILPAKVIRQSGAEPESSLFSDPSNMLDEQDTMEGLPAFPETSETKQAKIQPSWWNSTYFDEIYHARTAYEFTRGTVPYETSHPPLGKVLMSLFVSLFGMTPFGWRFAGALAGIIMLPGMYLLGKQLTKKTSTGLIACLLMALDCMHLTQTQIATIDSFPVLFIIFAFFFMLRFMQTDYVSEKLSASLKNLALSGLFMGLSIASKWIGIYAGAGLAILFFWHCIRIIRAKAASGQDEKSAAWGRTFWICAWCIPFFIVVPVLIYLASYIPYMAYAFKRMETIWDYIAEVWNAQVGMFNYHSQPGLGMDHYFYSPWWQWPIIGKPMYYASQQYIPYDSPVHHSIFCFGNPVIWFGGLAALVLCIFRCAQARRYRIEGSDYLWHLRSFRWDSRYVFLFIGILAQYLPWVLVPRGTYIYHYFASIPFLMLAIALCFDGYGNKAVIPARIAAAVFIAAALVFFVILFPYACGINVPTGWLDLAIGHLQIWY</sequence>
<reference evidence="1" key="1">
    <citation type="submission" date="2017-04" db="EMBL/GenBank/DDBJ databases">
        <authorList>
            <person name="Varghese N."/>
            <person name="Submissions S."/>
        </authorList>
    </citation>
    <scope>NUCLEOTIDE SEQUENCE</scope>
    <source>
        <strain evidence="1">WTE2008</strain>
    </source>
</reference>
<name>A0AC61PIT9_9FIRM</name>
<gene>
    <name evidence="1" type="ORF">SAMN06297397_0648</name>
</gene>
<protein>
    <submittedName>
        <fullName evidence="1">Dolichyl-phosphate-mannose--protein O-mannosyl transferase</fullName>
    </submittedName>
</protein>
<proteinExistence type="predicted"/>
<evidence type="ECO:0000313" key="2">
    <source>
        <dbReference type="Proteomes" id="UP000192328"/>
    </source>
</evidence>
<dbReference type="EMBL" id="FWXZ01000001">
    <property type="protein sequence ID" value="SMC40047.1"/>
    <property type="molecule type" value="Genomic_DNA"/>
</dbReference>
<accession>A0AC61PIT9</accession>
<keyword evidence="2" id="KW-1185">Reference proteome</keyword>
<evidence type="ECO:0000313" key="1">
    <source>
        <dbReference type="EMBL" id="SMC40047.1"/>
    </source>
</evidence>
<dbReference type="Proteomes" id="UP000192328">
    <property type="component" value="Unassembled WGS sequence"/>
</dbReference>
<comment type="caution">
    <text evidence="1">The sequence shown here is derived from an EMBL/GenBank/DDBJ whole genome shotgun (WGS) entry which is preliminary data.</text>
</comment>
<organism evidence="1 2">
    <name type="scientific">Aristaeella lactis</name>
    <dbReference type="NCBI Taxonomy" id="3046383"/>
    <lineage>
        <taxon>Bacteria</taxon>
        <taxon>Bacillati</taxon>
        <taxon>Bacillota</taxon>
        <taxon>Clostridia</taxon>
        <taxon>Eubacteriales</taxon>
        <taxon>Aristaeellaceae</taxon>
        <taxon>Aristaeella</taxon>
    </lineage>
</organism>